<dbReference type="EMBL" id="AE017199">
    <property type="protein sequence ID" value="AAR39149.1"/>
    <property type="molecule type" value="Genomic_DNA"/>
</dbReference>
<dbReference type="STRING" id="228908.NEQ301"/>
<proteinExistence type="predicted"/>
<protein>
    <submittedName>
        <fullName evidence="3">NEQ301</fullName>
    </submittedName>
</protein>
<dbReference type="BioCyc" id="NEQU228908:GJB6-321-MONOMER"/>
<dbReference type="KEGG" id="neq:NEQ301"/>
<keyword evidence="2" id="KW-1133">Transmembrane helix</keyword>
<keyword evidence="1" id="KW-0175">Coiled coil</keyword>
<sequence length="135" mass="15930">MGFYFSIFKLKIGYYFFVHSLGETYIVKAFKLPIGTFGTMMGIGGYGFGRRKGMGRGMGRRYFWLYSENQELIELFDRVAMEYNLTPYQLRQILREIVKKKLKELLDKKDLVREKIKEEAEKGYPDIVKIILSIL</sequence>
<dbReference type="Proteomes" id="UP000000578">
    <property type="component" value="Chromosome"/>
</dbReference>
<evidence type="ECO:0000256" key="2">
    <source>
        <dbReference type="SAM" id="Phobius"/>
    </source>
</evidence>
<dbReference type="PATRIC" id="fig|228908.8.peg.307"/>
<evidence type="ECO:0000256" key="1">
    <source>
        <dbReference type="SAM" id="Coils"/>
    </source>
</evidence>
<feature type="transmembrane region" description="Helical" evidence="2">
    <location>
        <begin position="25"/>
        <end position="48"/>
    </location>
</feature>
<dbReference type="AlphaFoldDB" id="Q74MU6"/>
<keyword evidence="2" id="KW-0812">Transmembrane</keyword>
<dbReference type="EnsemblBacteria" id="AAR39149">
    <property type="protein sequence ID" value="AAR39149"/>
    <property type="gene ID" value="NEQ301"/>
</dbReference>
<keyword evidence="4" id="KW-1185">Reference proteome</keyword>
<name>Q74MU6_NANEQ</name>
<dbReference type="HOGENOM" id="CLU_1881130_0_0_2"/>
<evidence type="ECO:0000313" key="4">
    <source>
        <dbReference type="Proteomes" id="UP000000578"/>
    </source>
</evidence>
<keyword evidence="2" id="KW-0472">Membrane</keyword>
<reference evidence="3 4" key="1">
    <citation type="journal article" date="2003" name="Proc. Natl. Acad. Sci. U.S.A.">
        <title>The genome of Nanoarchaeum equitans: insights into early archaeal evolution and derived parasitism.</title>
        <authorList>
            <person name="Waters E."/>
            <person name="Hohn M.J."/>
            <person name="Ahel I."/>
            <person name="Graham D.E."/>
            <person name="Adams M.D."/>
            <person name="Barnstead M."/>
            <person name="Beeson K.Y."/>
            <person name="Bibbs L."/>
            <person name="Bolanos R."/>
            <person name="Keller M."/>
            <person name="Kretz K."/>
            <person name="Lin X."/>
            <person name="Mathur E."/>
            <person name="Ni J."/>
            <person name="Podar M."/>
            <person name="Richardson T."/>
            <person name="Sutton G.G."/>
            <person name="Simon M."/>
            <person name="Soll D."/>
            <person name="Stetter K.O."/>
            <person name="Short J.M."/>
            <person name="Noordewier M."/>
        </authorList>
    </citation>
    <scope>NUCLEOTIDE SEQUENCE [LARGE SCALE GENOMIC DNA]</scope>
    <source>
        <strain evidence="3 4">Kin4-M</strain>
    </source>
</reference>
<evidence type="ECO:0000313" key="3">
    <source>
        <dbReference type="EMBL" id="AAR39149.1"/>
    </source>
</evidence>
<accession>Q74MU6</accession>
<feature type="coiled-coil region" evidence="1">
    <location>
        <begin position="95"/>
        <end position="122"/>
    </location>
</feature>
<gene>
    <name evidence="3" type="ordered locus">NEQ301</name>
</gene>
<organism evidence="3 4">
    <name type="scientific">Nanoarchaeum equitans (strain Kin4-M)</name>
    <dbReference type="NCBI Taxonomy" id="228908"/>
    <lineage>
        <taxon>Archaea</taxon>
        <taxon>Nanobdellota</taxon>
        <taxon>Candidatus Nanoarchaeia</taxon>
        <taxon>Nanoarchaeales</taxon>
        <taxon>Nanoarchaeaceae</taxon>
        <taxon>Nanoarchaeum</taxon>
    </lineage>
</organism>